<evidence type="ECO:0000313" key="4">
    <source>
        <dbReference type="EMBL" id="CAB4160650.1"/>
    </source>
</evidence>
<keyword evidence="2" id="KW-0946">Virion</keyword>
<reference evidence="4" key="1">
    <citation type="submission" date="2020-04" db="EMBL/GenBank/DDBJ databases">
        <authorList>
            <person name="Chiriac C."/>
            <person name="Salcher M."/>
            <person name="Ghai R."/>
            <person name="Kavagutti S V."/>
        </authorList>
    </citation>
    <scope>NUCLEOTIDE SEQUENCE</scope>
</reference>
<evidence type="ECO:0000256" key="2">
    <source>
        <dbReference type="ARBA" id="ARBA00022844"/>
    </source>
</evidence>
<comment type="subcellular location">
    <subcellularLocation>
        <location evidence="1">Virion</location>
    </subcellularLocation>
</comment>
<accession>A0A6J5NLC5</accession>
<feature type="domain" description="Rhamnogalacturonase A/B/Epimerase-like pectate lyase" evidence="3">
    <location>
        <begin position="28"/>
        <end position="129"/>
    </location>
</feature>
<dbReference type="InterPro" id="IPR024535">
    <property type="entry name" value="RHGA/B-epi-like_pectate_lyase"/>
</dbReference>
<dbReference type="GO" id="GO:0019058">
    <property type="term" value="P:viral life cycle"/>
    <property type="evidence" value="ECO:0007669"/>
    <property type="project" value="UniProtKB-ARBA"/>
</dbReference>
<keyword evidence="4" id="KW-0456">Lyase</keyword>
<dbReference type="GO" id="GO:0051701">
    <property type="term" value="P:biological process involved in interaction with host"/>
    <property type="evidence" value="ECO:0007669"/>
    <property type="project" value="UniProtKB-ARBA"/>
</dbReference>
<name>A0A6J5NLC5_9CAUD</name>
<gene>
    <name evidence="4" type="ORF">UFOVP774_9</name>
</gene>
<protein>
    <submittedName>
        <fullName evidence="4">Pectate lyase superfamily protein</fullName>
    </submittedName>
</protein>
<evidence type="ECO:0000259" key="3">
    <source>
        <dbReference type="Pfam" id="PF12708"/>
    </source>
</evidence>
<organism evidence="4">
    <name type="scientific">uncultured Caudovirales phage</name>
    <dbReference type="NCBI Taxonomy" id="2100421"/>
    <lineage>
        <taxon>Viruses</taxon>
        <taxon>Duplodnaviria</taxon>
        <taxon>Heunggongvirae</taxon>
        <taxon>Uroviricota</taxon>
        <taxon>Caudoviricetes</taxon>
        <taxon>Peduoviridae</taxon>
        <taxon>Maltschvirus</taxon>
        <taxon>Maltschvirus maltsch</taxon>
    </lineage>
</organism>
<dbReference type="InterPro" id="IPR011050">
    <property type="entry name" value="Pectin_lyase_fold/virulence"/>
</dbReference>
<dbReference type="GO" id="GO:0016829">
    <property type="term" value="F:lyase activity"/>
    <property type="evidence" value="ECO:0007669"/>
    <property type="project" value="UniProtKB-KW"/>
</dbReference>
<dbReference type="Gene3D" id="2.160.20.10">
    <property type="entry name" value="Single-stranded right-handed beta-helix, Pectin lyase-like"/>
    <property type="match status" value="1"/>
</dbReference>
<proteinExistence type="predicted"/>
<dbReference type="Pfam" id="PF12708">
    <property type="entry name" value="Pect-lyase_RHGA_epim"/>
    <property type="match status" value="1"/>
</dbReference>
<evidence type="ECO:0000256" key="1">
    <source>
        <dbReference type="ARBA" id="ARBA00004328"/>
    </source>
</evidence>
<dbReference type="InterPro" id="IPR012334">
    <property type="entry name" value="Pectin_lyas_fold"/>
</dbReference>
<dbReference type="GO" id="GO:0044423">
    <property type="term" value="C:virion component"/>
    <property type="evidence" value="ECO:0007669"/>
    <property type="project" value="UniProtKB-KW"/>
</dbReference>
<dbReference type="EMBL" id="LR796710">
    <property type="protein sequence ID" value="CAB4160650.1"/>
    <property type="molecule type" value="Genomic_DNA"/>
</dbReference>
<dbReference type="SUPFAM" id="SSF51126">
    <property type="entry name" value="Pectin lyase-like"/>
    <property type="match status" value="1"/>
</dbReference>
<sequence>MTTLIPKFQQSGVSATNRDINLKLSEQVSIKDFGAVGDGVTDDATAVQNWLNYIVSSSKAGFVPAGTYLLGARLSVADCNKVAIYGEGSDISIFKRADNVVTSSFTEMFVFTNQSGGLSEIVIKSLGFDGNATGNQIPVTISGVTGTFQVGEQLVGKDCTIGTVGASQLKFTRFMVGLTATEVITGATSGATATVSSTVDAYIWQQSHCIRTSPSGTLAWNRVVFDDIWATDPTADVLGFGGNASNTYGHISVTNLFVQARNRVRSDITITGSYQTLRIANCKTFSTEVELNDYDSTGVQSTVITNLITDTLDLAAEGTDDTTGWPPLTVSNSVVNSFCFLLGFNGYFSNVQFLLNSELRFVYGKWKLDNCRFLARTAITSTNGLLYHAATGSNARNLNLNDCTFETEAGASLSYYYWDGNSWGSSSTSAYCSPFVFNNCNFKGATVRTAFLRSGQFSFINCTHEYAGDAILYSTPSSAGIVNELKLFDNIVTDALGYLWTPPITYTTGAPLYIWMRDNISATLGQLIAFTRYDRIAAPQGSAVAPNDVLYFKQVDRQYESDVAPTTGKWIKSSIIWNNATAASGKVGWAVTTSGTAGSGAVFKPFGAIDA</sequence>